<evidence type="ECO:0000313" key="3">
    <source>
        <dbReference type="Proteomes" id="UP000288351"/>
    </source>
</evidence>
<accession>A0A401QS95</accession>
<comment type="caution">
    <text evidence="2">The sequence shown here is derived from an EMBL/GenBank/DDBJ whole genome shotgun (WGS) entry which is preliminary data.</text>
</comment>
<dbReference type="Gene3D" id="2.80.10.50">
    <property type="match status" value="1"/>
</dbReference>
<proteinExistence type="predicted"/>
<dbReference type="SUPFAM" id="SSF56219">
    <property type="entry name" value="DNase I-like"/>
    <property type="match status" value="1"/>
</dbReference>
<dbReference type="Proteomes" id="UP000288351">
    <property type="component" value="Unassembled WGS sequence"/>
</dbReference>
<dbReference type="PROSITE" id="PS50231">
    <property type="entry name" value="RICIN_B_LECTIN"/>
    <property type="match status" value="1"/>
</dbReference>
<dbReference type="SUPFAM" id="SSF50370">
    <property type="entry name" value="Ricin B-like lectins"/>
    <property type="match status" value="2"/>
</dbReference>
<evidence type="ECO:0000256" key="1">
    <source>
        <dbReference type="SAM" id="MobiDB-lite"/>
    </source>
</evidence>
<dbReference type="InterPro" id="IPR035992">
    <property type="entry name" value="Ricin_B-like_lectins"/>
</dbReference>
<dbReference type="AlphaFoldDB" id="A0A401QS95"/>
<evidence type="ECO:0000313" key="2">
    <source>
        <dbReference type="EMBL" id="GCB88279.1"/>
    </source>
</evidence>
<dbReference type="Gene3D" id="3.60.10.10">
    <property type="entry name" value="Endonuclease/exonuclease/phosphatase"/>
    <property type="match status" value="1"/>
</dbReference>
<dbReference type="InterPro" id="IPR036691">
    <property type="entry name" value="Endo/exonu/phosph_ase_sf"/>
</dbReference>
<sequence>MVALQEAGSGPPAPPDFRRVNFRRMRINRTRPFNQPNYVTFSRWRTRNVDRYVYYLQTDPRRITGTDQDTGDGGRTNLATVSDTQANQVEVLDNPSYDPDPNAPHNRYRARPLLGLRFGNTWYWNTHARGEDVVGRNGRPGLLDQVRNFAARSDQRGRNWVLVGDFNLNILNRTDDQARNQSLHLRADENLLRTGQPTYINGRTHSELDYAVTRGLPGGFTANRPRGAGSDHTEVTFARTPPPAQTTVPSRTGFTQMATATGSVMGLARNGTIETGPVGNGDNQNVTMSTTGAGAHPLQFVGTQLCPSIAPAARRDASDSRILAGPCDDPRARWTFSDPRPDPGWNEDNGGPQLWRNVAFPDLCLTPSNHQVTASPCTDDIAQRWWDNPVALPKDWPTAADNVRLESAFIGGRMRNGSFPRTAINTQPTPPKWWWIYWLVYERKDFGWNIQRISPGDNLVRFQSADGDNYCLGVRDEHATSQTDAMLRTCDDARGVDAAGRRWLAETYADGTIRYRNEANHLCLLAPDADRGSVRLAPCNDILAERWSVVSP</sequence>
<protein>
    <submittedName>
        <fullName evidence="2">Cytolethal distending toxin subunit B</fullName>
    </submittedName>
</protein>
<feature type="region of interest" description="Disordered" evidence="1">
    <location>
        <begin position="224"/>
        <end position="250"/>
    </location>
</feature>
<gene>
    <name evidence="2" type="primary">cdtB</name>
    <name evidence="2" type="ORF">SALB_00949</name>
</gene>
<dbReference type="RefSeq" id="WP_016574015.1">
    <property type="nucleotide sequence ID" value="NZ_BHXC01000006.1"/>
</dbReference>
<dbReference type="EMBL" id="BHXC01000006">
    <property type="protein sequence ID" value="GCB88279.1"/>
    <property type="molecule type" value="Genomic_DNA"/>
</dbReference>
<organism evidence="2 3">
    <name type="scientific">Streptomyces noursei</name>
    <name type="common">Streptomyces albulus</name>
    <dbReference type="NCBI Taxonomy" id="1971"/>
    <lineage>
        <taxon>Bacteria</taxon>
        <taxon>Bacillati</taxon>
        <taxon>Actinomycetota</taxon>
        <taxon>Actinomycetes</taxon>
        <taxon>Kitasatosporales</taxon>
        <taxon>Streptomycetaceae</taxon>
        <taxon>Streptomyces</taxon>
    </lineage>
</organism>
<reference evidence="2 3" key="1">
    <citation type="journal article" date="2019" name="Microbiol. Resour. Announc.">
        <title>Draft Genome Sequence of the Most Traditional epsilon-Poly-l-Lysine Producer, Streptomyces albulus NBRC14147.</title>
        <authorList>
            <person name="Yamanaka K."/>
            <person name="Hamano Y."/>
        </authorList>
    </citation>
    <scope>NUCLEOTIDE SEQUENCE [LARGE SCALE GENOMIC DNA]</scope>
    <source>
        <strain evidence="2 3">NBRC 14147</strain>
    </source>
</reference>
<name>A0A401QS95_STRNR</name>